<keyword evidence="5" id="KW-0677">Repeat</keyword>
<evidence type="ECO:0000313" key="10">
    <source>
        <dbReference type="EMBL" id="KIY64331.1"/>
    </source>
</evidence>
<dbReference type="InterPro" id="IPR011989">
    <property type="entry name" value="ARM-like"/>
</dbReference>
<evidence type="ECO:0000256" key="8">
    <source>
        <dbReference type="SAM" id="MobiDB-lite"/>
    </source>
</evidence>
<dbReference type="SMART" id="SM01349">
    <property type="entry name" value="TOG"/>
    <property type="match status" value="1"/>
</dbReference>
<dbReference type="GO" id="GO:0005737">
    <property type="term" value="C:cytoplasm"/>
    <property type="evidence" value="ECO:0007669"/>
    <property type="project" value="UniProtKB-SubCell"/>
</dbReference>
<feature type="region of interest" description="Disordered" evidence="8">
    <location>
        <begin position="274"/>
        <end position="304"/>
    </location>
</feature>
<evidence type="ECO:0000256" key="6">
    <source>
        <dbReference type="ARBA" id="ARBA00022927"/>
    </source>
</evidence>
<dbReference type="EMBL" id="KN880641">
    <property type="protein sequence ID" value="KIY64331.1"/>
    <property type="molecule type" value="Genomic_DNA"/>
</dbReference>
<evidence type="ECO:0000256" key="4">
    <source>
        <dbReference type="ARBA" id="ARBA00022490"/>
    </source>
</evidence>
<dbReference type="Proteomes" id="UP000054007">
    <property type="component" value="Unassembled WGS sequence"/>
</dbReference>
<dbReference type="InterPro" id="IPR040122">
    <property type="entry name" value="Importin_beta"/>
</dbReference>
<comment type="subcellular location">
    <subcellularLocation>
        <location evidence="2">Cytoplasm</location>
    </subcellularLocation>
    <subcellularLocation>
        <location evidence="1">Nucleus</location>
    </subcellularLocation>
</comment>
<dbReference type="STRING" id="1314674.A0A0D7B488"/>
<accession>A0A0D7B488</accession>
<feature type="domain" description="TOG" evidence="9">
    <location>
        <begin position="379"/>
        <end position="626"/>
    </location>
</feature>
<dbReference type="SUPFAM" id="SSF48371">
    <property type="entry name" value="ARM repeat"/>
    <property type="match status" value="1"/>
</dbReference>
<keyword evidence="11" id="KW-1185">Reference proteome</keyword>
<dbReference type="Pfam" id="PF18808">
    <property type="entry name" value="Importin_rep_4"/>
    <property type="match status" value="1"/>
</dbReference>
<sequence length="908" mass="99713">MESSVPPEITAELTQLLSNLVLGDNEIRSNAEKTVNERLASTPELYLQALAQYAIMAETDLMRSFSLVLLRRLLFRATANTYPRLSLYDQLSSQTLDTLERLLLHSLSHEPIQDVRRKSVDSVCELANKGMSRGRPWHALQAQTFAMARHNDAPMRETAFTVFAGCPNLVMDLQTDAVLNVFRSGLQDSSPDVRLATLQASVQYLTAADATQLAQSLSLMYPVLETLPSAPHAKLTAFIQSLTPLCSTHPVLFSIHLPALLSIMPNLVLPSAESGPTPTMKQPFTFPPPAERKEAEETDSEDQQELRLAALEMMVSLTEAKPSMVRNVEGWVPLLVRACLEGMGDYADDMDSTMEWLREDPSTGSTDADDSAPTSYEQSLDRTAIALGGAAVLPPAFQFIPAMLANYDWRSRHAGLMAIAAIAEGTGKTMQSELTNVVKLVTPTFADTHPRVRWAACQCVGQLCTDMADLMEEAHYGHLLNVLIPTLEDPEPRVHSHAAAALINFCEGVERDTMLPYLDSIVERLLKLMTSETEARYVQEQAVTTLAMVADASERTFGKHYSVIMPLLLNVLRNADTSEYKRMRNKAMECAGLIAIAVGPDVFRPDASTLVELLIRIQKLPPDPQDTQLAHYLMATWAKICQAMGSEFEPYLPVVMPGLLSMASKKADVSVYDAPSSPDANPAPTPGWDVIPMDDQLFSVRTQGLEEKCQALETMLIHASTLQGKFGPWVASSLEVALNGLKFYFHDGVREACAMLLPVLLHAGGTSGTLTPPMVHATYAQLVQCVGQERDPGFVASLFKSISDCLKISVQAGAPLEPDVRVGIINAIKKQVSWLAERRKGRTPPEDEDEDEELMLIEEMEDFALEDMGKLVEILFVQDGQLVPEGNSLLVGISSVRQLSSTKGFDTE</sequence>
<dbReference type="AlphaFoldDB" id="A0A0D7B488"/>
<dbReference type="InterPro" id="IPR016024">
    <property type="entry name" value="ARM-type_fold"/>
</dbReference>
<evidence type="ECO:0000256" key="2">
    <source>
        <dbReference type="ARBA" id="ARBA00004496"/>
    </source>
</evidence>
<dbReference type="Gene3D" id="1.25.10.10">
    <property type="entry name" value="Leucine-rich Repeat Variant"/>
    <property type="match status" value="1"/>
</dbReference>
<organism evidence="10 11">
    <name type="scientific">Cylindrobasidium torrendii FP15055 ss-10</name>
    <dbReference type="NCBI Taxonomy" id="1314674"/>
    <lineage>
        <taxon>Eukaryota</taxon>
        <taxon>Fungi</taxon>
        <taxon>Dikarya</taxon>
        <taxon>Basidiomycota</taxon>
        <taxon>Agaricomycotina</taxon>
        <taxon>Agaricomycetes</taxon>
        <taxon>Agaricomycetidae</taxon>
        <taxon>Agaricales</taxon>
        <taxon>Marasmiineae</taxon>
        <taxon>Physalacriaceae</taxon>
        <taxon>Cylindrobasidium</taxon>
    </lineage>
</organism>
<protein>
    <submittedName>
        <fullName evidence="10">ARM repeat-containing protein</fullName>
    </submittedName>
</protein>
<evidence type="ECO:0000256" key="7">
    <source>
        <dbReference type="ARBA" id="ARBA00023242"/>
    </source>
</evidence>
<dbReference type="InterPro" id="IPR058584">
    <property type="entry name" value="IMB1_TNPO1-like_TPR"/>
</dbReference>
<proteinExistence type="predicted"/>
<dbReference type="InterPro" id="IPR034085">
    <property type="entry name" value="TOG"/>
</dbReference>
<evidence type="ECO:0000313" key="11">
    <source>
        <dbReference type="Proteomes" id="UP000054007"/>
    </source>
</evidence>
<dbReference type="Pfam" id="PF13513">
    <property type="entry name" value="HEAT_EZ"/>
    <property type="match status" value="1"/>
</dbReference>
<evidence type="ECO:0000256" key="1">
    <source>
        <dbReference type="ARBA" id="ARBA00004123"/>
    </source>
</evidence>
<evidence type="ECO:0000256" key="5">
    <source>
        <dbReference type="ARBA" id="ARBA00022737"/>
    </source>
</evidence>
<name>A0A0D7B488_9AGAR</name>
<dbReference type="GO" id="GO:0005634">
    <property type="term" value="C:nucleus"/>
    <property type="evidence" value="ECO:0007669"/>
    <property type="project" value="UniProtKB-SubCell"/>
</dbReference>
<evidence type="ECO:0000256" key="3">
    <source>
        <dbReference type="ARBA" id="ARBA00022448"/>
    </source>
</evidence>
<keyword evidence="3" id="KW-0813">Transport</keyword>
<dbReference type="InterPro" id="IPR041653">
    <property type="entry name" value="Importin_rep_4"/>
</dbReference>
<feature type="region of interest" description="Disordered" evidence="8">
    <location>
        <begin position="357"/>
        <end position="377"/>
    </location>
</feature>
<dbReference type="OrthoDB" id="543373at2759"/>
<keyword evidence="6" id="KW-0653">Protein transport</keyword>
<dbReference type="Pfam" id="PF25780">
    <property type="entry name" value="TPR_IPO5"/>
    <property type="match status" value="1"/>
</dbReference>
<keyword evidence="4" id="KW-0963">Cytoplasm</keyword>
<gene>
    <name evidence="10" type="ORF">CYLTODRAFT_493196</name>
</gene>
<dbReference type="InterPro" id="IPR057672">
    <property type="entry name" value="TPR_IPO4/5"/>
</dbReference>
<dbReference type="GO" id="GO:0006606">
    <property type="term" value="P:protein import into nucleus"/>
    <property type="evidence" value="ECO:0007669"/>
    <property type="project" value="InterPro"/>
</dbReference>
<dbReference type="PANTHER" id="PTHR10527">
    <property type="entry name" value="IMPORTIN BETA"/>
    <property type="match status" value="1"/>
</dbReference>
<reference evidence="10 11" key="1">
    <citation type="journal article" date="2015" name="Fungal Genet. Biol.">
        <title>Evolution of novel wood decay mechanisms in Agaricales revealed by the genome sequences of Fistulina hepatica and Cylindrobasidium torrendii.</title>
        <authorList>
            <person name="Floudas D."/>
            <person name="Held B.W."/>
            <person name="Riley R."/>
            <person name="Nagy L.G."/>
            <person name="Koehler G."/>
            <person name="Ransdell A.S."/>
            <person name="Younus H."/>
            <person name="Chow J."/>
            <person name="Chiniquy J."/>
            <person name="Lipzen A."/>
            <person name="Tritt A."/>
            <person name="Sun H."/>
            <person name="Haridas S."/>
            <person name="LaButti K."/>
            <person name="Ohm R.A."/>
            <person name="Kues U."/>
            <person name="Blanchette R.A."/>
            <person name="Grigoriev I.V."/>
            <person name="Minto R.E."/>
            <person name="Hibbett D.S."/>
        </authorList>
    </citation>
    <scope>NUCLEOTIDE SEQUENCE [LARGE SCALE GENOMIC DNA]</scope>
    <source>
        <strain evidence="10 11">FP15055 ss-10</strain>
    </source>
</reference>
<feature type="compositionally biased region" description="Polar residues" evidence="8">
    <location>
        <begin position="362"/>
        <end position="377"/>
    </location>
</feature>
<dbReference type="Pfam" id="PF25574">
    <property type="entry name" value="TPR_IMB1"/>
    <property type="match status" value="1"/>
</dbReference>
<keyword evidence="7" id="KW-0539">Nucleus</keyword>
<evidence type="ECO:0000259" key="9">
    <source>
        <dbReference type="SMART" id="SM01349"/>
    </source>
</evidence>